<dbReference type="InterPro" id="IPR028309">
    <property type="entry name" value="RB_fam"/>
</dbReference>
<keyword evidence="4" id="KW-1185">Reference proteome</keyword>
<dbReference type="PANTHER" id="PTHR13742">
    <property type="entry name" value="RETINOBLASTOMA-ASSOCIATED PROTEIN RB -RELATED"/>
    <property type="match status" value="1"/>
</dbReference>
<dbReference type="CDD" id="cd20548">
    <property type="entry name" value="CYCLIN_RB-like"/>
    <property type="match status" value="1"/>
</dbReference>
<dbReference type="OrthoDB" id="844594at2759"/>
<dbReference type="EMBL" id="VFQX01000061">
    <property type="protein sequence ID" value="KAF0973273.1"/>
    <property type="molecule type" value="Genomic_DNA"/>
</dbReference>
<dbReference type="SUPFAM" id="SSF47954">
    <property type="entry name" value="Cyclin-like"/>
    <property type="match status" value="2"/>
</dbReference>
<gene>
    <name evidence="3" type="ORF">FDP41_008480</name>
</gene>
<dbReference type="Gene3D" id="1.10.472.10">
    <property type="entry name" value="Cyclin-like"/>
    <property type="match status" value="2"/>
</dbReference>
<dbReference type="OMA" id="RIQELCY"/>
<dbReference type="GO" id="GO:0030154">
    <property type="term" value="P:cell differentiation"/>
    <property type="evidence" value="ECO:0007669"/>
    <property type="project" value="TreeGrafter"/>
</dbReference>
<dbReference type="VEuPathDB" id="AmoebaDB:NfTy_093000"/>
<dbReference type="InterPro" id="IPR002720">
    <property type="entry name" value="RB_A"/>
</dbReference>
<dbReference type="InterPro" id="IPR036915">
    <property type="entry name" value="Cyclin-like_sf"/>
</dbReference>
<dbReference type="InterPro" id="IPR002719">
    <property type="entry name" value="RB_B"/>
</dbReference>
<evidence type="ECO:0000313" key="4">
    <source>
        <dbReference type="Proteomes" id="UP000444721"/>
    </source>
</evidence>
<dbReference type="GO" id="GO:0006357">
    <property type="term" value="P:regulation of transcription by RNA polymerase II"/>
    <property type="evidence" value="ECO:0007669"/>
    <property type="project" value="InterPro"/>
</dbReference>
<dbReference type="Pfam" id="PF01858">
    <property type="entry name" value="RB_A"/>
    <property type="match status" value="1"/>
</dbReference>
<dbReference type="GO" id="GO:2000134">
    <property type="term" value="P:negative regulation of G1/S transition of mitotic cell cycle"/>
    <property type="evidence" value="ECO:0007669"/>
    <property type="project" value="TreeGrafter"/>
</dbReference>
<dbReference type="GeneID" id="68115698"/>
<protein>
    <recommendedName>
        <fullName evidence="2">Retinoblastoma-associated protein A-box domain-containing protein</fullName>
    </recommendedName>
</protein>
<evidence type="ECO:0000259" key="2">
    <source>
        <dbReference type="SMART" id="SM01368"/>
    </source>
</evidence>
<sequence length="859" mass="98372">MYGFPSTQQQYYKLESTSSTDDATQEQLLVNLCQELKILYNETLIERAKFIYQKGASLSQVLEFGSNRQVYLAFCSLFIASRLESPNDLYSDEQLIEYNKFSLKIDGPVSIGSLIHKPNMNLVETFELLNNTLVSLQFENSACYSVLQKSQKKLILCHYLFERYQECFREIITPTTNTDLFKVGWITLVVLCRRLPSVLLDFTESANCLINFMIFFWKTAKDVRLSETIDELYSICNIAKDKVDPRYDEFITNTLRQLNISDFTEYVTGQDSLAQINSVFEKDVDNTLGSLGFDERIFMYTNDINIVGDITKLTSAPVFQLNPPRQSHVNDPFRSPLKSPGHGGFSIPLTPLQATLQVTQVIEESVKDTSPGPDEALLTYFKSCSPDQTATIENRLSSLLEKVNLNNLFTFNSLKRKSEISKIYYKTLKHMLQAEEKRLGGATNFSNLLTNENFHRSLIVCAVECIAFEYNSKDSIGLVDLLNHFALEPFELSIVIESFVQNATWLNSALKRHFKHVEERLLESLAWRKNSVLYSKLSNSTIVQPPKPGSETPSKHHSHETFGMYSPIASRKQPVSKGSNSVQFFFRKMYKLVSRRIQELCYNFNQTQQNASDDPMIITMDLMEQVWHIVYYALNEARTIMVNRHIDHVIMCSMYAICNKVNRMRISFKDIIFNYRLICENNRSLSPVEIGKILWQVPLDKDGEFGDIVKFYNSVYIPAVKSFILDKTSGNSQFERPEMPYVELFAKTKIAPNFVLSPRKSQYSRSALLSPSRDFPASIHLTPRTKALYEFGSCSTKKHFDVISSSNNDISPSPGGQNVASDFSKRGVKRTLDFGEETETSSSNDPEQRKFVKIHQQEQ</sequence>
<dbReference type="GO" id="GO:0000785">
    <property type="term" value="C:chromatin"/>
    <property type="evidence" value="ECO:0007669"/>
    <property type="project" value="TreeGrafter"/>
</dbReference>
<proteinExistence type="predicted"/>
<dbReference type="RefSeq" id="XP_044557986.1">
    <property type="nucleotide sequence ID" value="XM_044712338.1"/>
</dbReference>
<feature type="region of interest" description="Disordered" evidence="1">
    <location>
        <begin position="805"/>
        <end position="859"/>
    </location>
</feature>
<dbReference type="VEuPathDB" id="AmoebaDB:FDP41_008480"/>
<evidence type="ECO:0000313" key="3">
    <source>
        <dbReference type="EMBL" id="KAF0973273.1"/>
    </source>
</evidence>
<feature type="compositionally biased region" description="Basic and acidic residues" evidence="1">
    <location>
        <begin position="846"/>
        <end position="859"/>
    </location>
</feature>
<dbReference type="SMART" id="SM01368">
    <property type="entry name" value="RB_A"/>
    <property type="match status" value="1"/>
</dbReference>
<evidence type="ECO:0000256" key="1">
    <source>
        <dbReference type="SAM" id="MobiDB-lite"/>
    </source>
</evidence>
<dbReference type="GO" id="GO:0000977">
    <property type="term" value="F:RNA polymerase II transcription regulatory region sequence-specific DNA binding"/>
    <property type="evidence" value="ECO:0007669"/>
    <property type="project" value="TreeGrafter"/>
</dbReference>
<feature type="domain" description="Retinoblastoma-associated protein A-box" evidence="2">
    <location>
        <begin position="350"/>
        <end position="537"/>
    </location>
</feature>
<organism evidence="3 4">
    <name type="scientific">Naegleria fowleri</name>
    <name type="common">Brain eating amoeba</name>
    <dbReference type="NCBI Taxonomy" id="5763"/>
    <lineage>
        <taxon>Eukaryota</taxon>
        <taxon>Discoba</taxon>
        <taxon>Heterolobosea</taxon>
        <taxon>Tetramitia</taxon>
        <taxon>Eutetramitia</taxon>
        <taxon>Vahlkampfiidae</taxon>
        <taxon>Naegleria</taxon>
    </lineage>
</organism>
<dbReference type="GO" id="GO:0005667">
    <property type="term" value="C:transcription regulator complex"/>
    <property type="evidence" value="ECO:0007669"/>
    <property type="project" value="TreeGrafter"/>
</dbReference>
<dbReference type="AlphaFoldDB" id="A0A6A5B276"/>
<feature type="compositionally biased region" description="Low complexity" evidence="1">
    <location>
        <begin position="805"/>
        <end position="816"/>
    </location>
</feature>
<comment type="caution">
    <text evidence="3">The sequence shown here is derived from an EMBL/GenBank/DDBJ whole genome shotgun (WGS) entry which is preliminary data.</text>
</comment>
<dbReference type="PANTHER" id="PTHR13742:SF17">
    <property type="entry name" value="RE32990P-RELATED"/>
    <property type="match status" value="1"/>
</dbReference>
<accession>A0A6A5B276</accession>
<reference evidence="3 4" key="1">
    <citation type="journal article" date="2019" name="Sci. Rep.">
        <title>Nanopore sequencing improves the draft genome of the human pathogenic amoeba Naegleria fowleri.</title>
        <authorList>
            <person name="Liechti N."/>
            <person name="Schurch N."/>
            <person name="Bruggmann R."/>
            <person name="Wittwer M."/>
        </authorList>
    </citation>
    <scope>NUCLEOTIDE SEQUENCE [LARGE SCALE GENOMIC DNA]</scope>
    <source>
        <strain evidence="3 4">ATCC 30894</strain>
    </source>
</reference>
<dbReference type="VEuPathDB" id="AmoebaDB:NF0053970"/>
<dbReference type="Pfam" id="PF01857">
    <property type="entry name" value="RB_B"/>
    <property type="match status" value="1"/>
</dbReference>
<dbReference type="GO" id="GO:0005634">
    <property type="term" value="C:nucleus"/>
    <property type="evidence" value="ECO:0007669"/>
    <property type="project" value="InterPro"/>
</dbReference>
<name>A0A6A5B276_NAEFO</name>
<dbReference type="Proteomes" id="UP000444721">
    <property type="component" value="Unassembled WGS sequence"/>
</dbReference>